<reference evidence="2 3" key="1">
    <citation type="submission" date="2016-12" db="EMBL/GenBank/DDBJ databases">
        <title>The genomes of Aspergillus section Nigri reveals drivers in fungal speciation.</title>
        <authorList>
            <consortium name="DOE Joint Genome Institute"/>
            <person name="Vesth T.C."/>
            <person name="Nybo J."/>
            <person name="Theobald S."/>
            <person name="Brandl J."/>
            <person name="Frisvad J.C."/>
            <person name="Nielsen K.F."/>
            <person name="Lyhne E.K."/>
            <person name="Kogle M.E."/>
            <person name="Kuo A."/>
            <person name="Riley R."/>
            <person name="Clum A."/>
            <person name="Nolan M."/>
            <person name="Lipzen A."/>
            <person name="Salamov A."/>
            <person name="Henrissat B."/>
            <person name="Wiebenga A."/>
            <person name="De Vries R.P."/>
            <person name="Grigoriev I.V."/>
            <person name="Mortensen U.H."/>
            <person name="Andersen M.R."/>
            <person name="Baker S.E."/>
        </authorList>
    </citation>
    <scope>NUCLEOTIDE SEQUENCE [LARGE SCALE GENOMIC DNA]</scope>
    <source>
        <strain evidence="2 3">JOP 1030-1</strain>
    </source>
</reference>
<protein>
    <submittedName>
        <fullName evidence="2">Allergen Asp f 4</fullName>
    </submittedName>
</protein>
<dbReference type="PANTHER" id="PTHR42039">
    <property type="entry name" value="PUTATIVE (AFU_ORTHOLOGUE AFUA_3G02940)-RELATED"/>
    <property type="match status" value="1"/>
</dbReference>
<sequence length="339" mass="35389">MQIKNSLLLLTTLTAGSSVARMHGHERRHHHHEKRNVGDEVYAVIDGVLESWVNDWSGSATTTVESNQAAATVAATVEAAATVEVSANVAASATAVVSAAASATAAASSSSASVVSSADGTCKSWSATSSSYSRSGFGAKSNAKRTTDAIYYTGNVGNPWGSNIIEVSEDKACLYQYVVRFEGSSTDDWTVKFWNKIGPDGGLNGWYGNSALDFKIKAGETRYVAFDSDSQGGWGAAKGDSLPTDEYGGYSCTWGEFDFGNTSNDGWSGWDVSAIQAQNAGQEVQGMKICDHTGAECSTIGNNLATVINAYTASLADADGIGGNSNAEAVRLTVELDFA</sequence>
<organism evidence="2 3">
    <name type="scientific">Aspergillus saccharolyticus JOP 1030-1</name>
    <dbReference type="NCBI Taxonomy" id="1450539"/>
    <lineage>
        <taxon>Eukaryota</taxon>
        <taxon>Fungi</taxon>
        <taxon>Dikarya</taxon>
        <taxon>Ascomycota</taxon>
        <taxon>Pezizomycotina</taxon>
        <taxon>Eurotiomycetes</taxon>
        <taxon>Eurotiomycetidae</taxon>
        <taxon>Eurotiales</taxon>
        <taxon>Aspergillaceae</taxon>
        <taxon>Aspergillus</taxon>
        <taxon>Aspergillus subgen. Circumdati</taxon>
    </lineage>
</organism>
<dbReference type="GeneID" id="37075405"/>
<dbReference type="InterPro" id="IPR038903">
    <property type="entry name" value="Allergen_Asp_f_4"/>
</dbReference>
<dbReference type="RefSeq" id="XP_025435071.1">
    <property type="nucleotide sequence ID" value="XM_025574177.1"/>
</dbReference>
<dbReference type="GO" id="GO:0019863">
    <property type="term" value="F:IgE binding"/>
    <property type="evidence" value="ECO:0007669"/>
    <property type="project" value="InterPro"/>
</dbReference>
<accession>A0A318ZNB5</accession>
<dbReference type="EMBL" id="KZ821220">
    <property type="protein sequence ID" value="PYH49089.1"/>
    <property type="molecule type" value="Genomic_DNA"/>
</dbReference>
<evidence type="ECO:0000256" key="1">
    <source>
        <dbReference type="SAM" id="SignalP"/>
    </source>
</evidence>
<evidence type="ECO:0000313" key="3">
    <source>
        <dbReference type="Proteomes" id="UP000248349"/>
    </source>
</evidence>
<keyword evidence="3" id="KW-1185">Reference proteome</keyword>
<gene>
    <name evidence="2" type="ORF">BP01DRAFT_353414</name>
</gene>
<dbReference type="Pfam" id="PF25312">
    <property type="entry name" value="Allergen_Asp_f_4"/>
    <property type="match status" value="1"/>
</dbReference>
<proteinExistence type="predicted"/>
<keyword evidence="1" id="KW-0732">Signal</keyword>
<dbReference type="OrthoDB" id="118256at2759"/>
<name>A0A318ZNB5_9EURO</name>
<dbReference type="STRING" id="1450539.A0A318ZNB5"/>
<feature type="signal peptide" evidence="1">
    <location>
        <begin position="1"/>
        <end position="18"/>
    </location>
</feature>
<dbReference type="Proteomes" id="UP000248349">
    <property type="component" value="Unassembled WGS sequence"/>
</dbReference>
<dbReference type="GO" id="GO:0005576">
    <property type="term" value="C:extracellular region"/>
    <property type="evidence" value="ECO:0007669"/>
    <property type="project" value="InterPro"/>
</dbReference>
<evidence type="ECO:0000313" key="2">
    <source>
        <dbReference type="EMBL" id="PYH49089.1"/>
    </source>
</evidence>
<dbReference type="PANTHER" id="PTHR42039:SF2">
    <property type="entry name" value="ALLERGEN ASP F4 (AFU_ORTHOLOGUE AFUA_2G03830)-RELATED"/>
    <property type="match status" value="1"/>
</dbReference>
<feature type="chain" id="PRO_5016281679" evidence="1">
    <location>
        <begin position="19"/>
        <end position="339"/>
    </location>
</feature>
<dbReference type="AlphaFoldDB" id="A0A318ZNB5"/>